<dbReference type="JaponicusDB" id="SJAG_04449">
    <property type="gene designation" value="ser2"/>
</dbReference>
<feature type="active site" description="Proton donor" evidence="11">
    <location>
        <position position="84"/>
    </location>
</feature>
<dbReference type="eggNOG" id="KOG1615">
    <property type="taxonomic scope" value="Eukaryota"/>
</dbReference>
<dbReference type="PANTHER" id="PTHR43344">
    <property type="entry name" value="PHOSPHOSERINE PHOSPHATASE"/>
    <property type="match status" value="1"/>
</dbReference>
<evidence type="ECO:0000256" key="7">
    <source>
        <dbReference type="ARBA" id="ARBA00022801"/>
    </source>
</evidence>
<dbReference type="InterPro" id="IPR050582">
    <property type="entry name" value="HAD-like_SerB"/>
</dbReference>
<dbReference type="RefSeq" id="XP_002175546.1">
    <property type="nucleotide sequence ID" value="XM_002175510.2"/>
</dbReference>
<dbReference type="OMA" id="LSMFKHA"/>
<keyword evidence="9" id="KW-0718">Serine biosynthesis</keyword>
<dbReference type="GO" id="GO:0005737">
    <property type="term" value="C:cytoplasm"/>
    <property type="evidence" value="ECO:0000318"/>
    <property type="project" value="GO_Central"/>
</dbReference>
<name>B6K6U9_SCHJY</name>
<keyword evidence="7" id="KW-0378">Hydrolase</keyword>
<comment type="cofactor">
    <cofactor evidence="1">
        <name>Mg(2+)</name>
        <dbReference type="ChEBI" id="CHEBI:18420"/>
    </cofactor>
</comment>
<dbReference type="GO" id="GO:0006564">
    <property type="term" value="P:L-serine biosynthetic process"/>
    <property type="evidence" value="ECO:0000318"/>
    <property type="project" value="GO_Central"/>
</dbReference>
<organism evidence="12 14">
    <name type="scientific">Schizosaccharomyces japonicus (strain yFS275 / FY16936)</name>
    <name type="common">Fission yeast</name>
    <dbReference type="NCBI Taxonomy" id="402676"/>
    <lineage>
        <taxon>Eukaryota</taxon>
        <taxon>Fungi</taxon>
        <taxon>Dikarya</taxon>
        <taxon>Ascomycota</taxon>
        <taxon>Taphrinomycotina</taxon>
        <taxon>Schizosaccharomycetes</taxon>
        <taxon>Schizosaccharomycetales</taxon>
        <taxon>Schizosaccharomycetaceae</taxon>
        <taxon>Schizosaccharomyces</taxon>
    </lineage>
</organism>
<evidence type="ECO:0000256" key="4">
    <source>
        <dbReference type="ARBA" id="ARBA00012640"/>
    </source>
</evidence>
<evidence type="ECO:0000313" key="13">
    <source>
        <dbReference type="JaponicusDB" id="SJAG_04449"/>
    </source>
</evidence>
<keyword evidence="5" id="KW-0028">Amino-acid biosynthesis</keyword>
<dbReference type="AlphaFoldDB" id="B6K6U9"/>
<dbReference type="InterPro" id="IPR023214">
    <property type="entry name" value="HAD_sf"/>
</dbReference>
<evidence type="ECO:0000256" key="2">
    <source>
        <dbReference type="ARBA" id="ARBA00005135"/>
    </source>
</evidence>
<dbReference type="EC" id="3.1.3.3" evidence="4"/>
<dbReference type="PANTHER" id="PTHR43344:SF2">
    <property type="entry name" value="PHOSPHOSERINE PHOSPHATASE"/>
    <property type="match status" value="1"/>
</dbReference>
<dbReference type="STRING" id="402676.B6K6U9"/>
<evidence type="ECO:0000256" key="10">
    <source>
        <dbReference type="ARBA" id="ARBA00031693"/>
    </source>
</evidence>
<dbReference type="InterPro" id="IPR036412">
    <property type="entry name" value="HAD-like_sf"/>
</dbReference>
<reference evidence="12 14" key="1">
    <citation type="journal article" date="2011" name="Science">
        <title>Comparative functional genomics of the fission yeasts.</title>
        <authorList>
            <person name="Rhind N."/>
            <person name="Chen Z."/>
            <person name="Yassour M."/>
            <person name="Thompson D.A."/>
            <person name="Haas B.J."/>
            <person name="Habib N."/>
            <person name="Wapinski I."/>
            <person name="Roy S."/>
            <person name="Lin M.F."/>
            <person name="Heiman D.I."/>
            <person name="Young S.K."/>
            <person name="Furuya K."/>
            <person name="Guo Y."/>
            <person name="Pidoux A."/>
            <person name="Chen H.M."/>
            <person name="Robbertse B."/>
            <person name="Goldberg J.M."/>
            <person name="Aoki K."/>
            <person name="Bayne E.H."/>
            <person name="Berlin A.M."/>
            <person name="Desjardins C.A."/>
            <person name="Dobbs E."/>
            <person name="Dukaj L."/>
            <person name="Fan L."/>
            <person name="FitzGerald M.G."/>
            <person name="French C."/>
            <person name="Gujja S."/>
            <person name="Hansen K."/>
            <person name="Keifenheim D."/>
            <person name="Levin J.Z."/>
            <person name="Mosher R.A."/>
            <person name="Mueller C.A."/>
            <person name="Pfiffner J."/>
            <person name="Priest M."/>
            <person name="Russ C."/>
            <person name="Smialowska A."/>
            <person name="Swoboda P."/>
            <person name="Sykes S.M."/>
            <person name="Vaughn M."/>
            <person name="Vengrova S."/>
            <person name="Yoder R."/>
            <person name="Zeng Q."/>
            <person name="Allshire R."/>
            <person name="Baulcombe D."/>
            <person name="Birren B.W."/>
            <person name="Brown W."/>
            <person name="Ekwall K."/>
            <person name="Kellis M."/>
            <person name="Leatherwood J."/>
            <person name="Levin H."/>
            <person name="Margalit H."/>
            <person name="Martienssen R."/>
            <person name="Nieduszynski C.A."/>
            <person name="Spatafora J.W."/>
            <person name="Friedman N."/>
            <person name="Dalgaard J.Z."/>
            <person name="Baumann P."/>
            <person name="Niki H."/>
            <person name="Regev A."/>
            <person name="Nusbaum C."/>
        </authorList>
    </citation>
    <scope>NUCLEOTIDE SEQUENCE [LARGE SCALE GENOMIC DNA]</scope>
    <source>
        <strain evidence="14">yFS275 / FY16936</strain>
    </source>
</reference>
<dbReference type="InterPro" id="IPR004469">
    <property type="entry name" value="PSP"/>
</dbReference>
<evidence type="ECO:0000256" key="8">
    <source>
        <dbReference type="ARBA" id="ARBA00022842"/>
    </source>
</evidence>
<accession>B6K6U9</accession>
<evidence type="ECO:0000256" key="1">
    <source>
        <dbReference type="ARBA" id="ARBA00001946"/>
    </source>
</evidence>
<dbReference type="GO" id="GO:0000287">
    <property type="term" value="F:magnesium ion binding"/>
    <property type="evidence" value="ECO:0000318"/>
    <property type="project" value="GO_Central"/>
</dbReference>
<evidence type="ECO:0000256" key="11">
    <source>
        <dbReference type="PIRSR" id="PIRSR604469-1"/>
    </source>
</evidence>
<dbReference type="SUPFAM" id="SSF56784">
    <property type="entry name" value="HAD-like"/>
    <property type="match status" value="1"/>
</dbReference>
<evidence type="ECO:0000256" key="9">
    <source>
        <dbReference type="ARBA" id="ARBA00023299"/>
    </source>
</evidence>
<dbReference type="Proteomes" id="UP000001744">
    <property type="component" value="Unassembled WGS sequence"/>
</dbReference>
<dbReference type="GO" id="GO:0036424">
    <property type="term" value="F:L-phosphoserine phosphatase activity"/>
    <property type="evidence" value="ECO:0000318"/>
    <property type="project" value="GO_Central"/>
</dbReference>
<dbReference type="SFLD" id="SFLDS00003">
    <property type="entry name" value="Haloacid_Dehalogenase"/>
    <property type="match status" value="1"/>
</dbReference>
<sequence length="294" mass="32351">MLDYFVIISSKKQEIISEVKDLFASSDIRDLGSEWTEVSGKLKGTFDDAKEACFQISQNRKCDCNCIDGEVYEAEKKLVVFDMDSTLIQQECIDELAAEAGVAEEIKKITALAMQGEIDFSESLRRRVGLLKGLSSNIIDKVIAKITFTPGAKELCQSLRALGATTVVASGGFIPMAKYVQKELGIDYAFANELEIEDGILTGKVKGKILDGKRKAQILCEKVVELQVPEINTVAIGDGANDLIMMEEAGLGIAFNAKPKVQQKADSRINQPSLLNVMYLFGFDTHRQHKLLSE</sequence>
<evidence type="ECO:0000256" key="5">
    <source>
        <dbReference type="ARBA" id="ARBA00022605"/>
    </source>
</evidence>
<dbReference type="GeneID" id="7051830"/>
<dbReference type="NCBIfam" id="TIGR01488">
    <property type="entry name" value="HAD-SF-IB"/>
    <property type="match status" value="1"/>
</dbReference>
<evidence type="ECO:0000313" key="12">
    <source>
        <dbReference type="EMBL" id="EEB09253.1"/>
    </source>
</evidence>
<proteinExistence type="inferred from homology"/>
<evidence type="ECO:0000313" key="14">
    <source>
        <dbReference type="Proteomes" id="UP000001744"/>
    </source>
</evidence>
<keyword evidence="6" id="KW-0479">Metal-binding</keyword>
<evidence type="ECO:0000256" key="6">
    <source>
        <dbReference type="ARBA" id="ARBA00022723"/>
    </source>
</evidence>
<gene>
    <name evidence="13" type="primary">ser2</name>
    <name evidence="12" type="ORF">SJAG_04449</name>
</gene>
<dbReference type="HOGENOM" id="CLU_036368_4_3_1"/>
<keyword evidence="14" id="KW-1185">Reference proteome</keyword>
<protein>
    <recommendedName>
        <fullName evidence="4">phosphoserine phosphatase</fullName>
        <ecNumber evidence="4">3.1.3.3</ecNumber>
    </recommendedName>
    <alternativeName>
        <fullName evidence="10">O-phosphoserine phosphohydrolase</fullName>
    </alternativeName>
</protein>
<keyword evidence="8" id="KW-0460">Magnesium</keyword>
<dbReference type="SFLD" id="SFLDG01137">
    <property type="entry name" value="C1.6.1:_Phosphoserine_Phosphat"/>
    <property type="match status" value="1"/>
</dbReference>
<dbReference type="Pfam" id="PF12710">
    <property type="entry name" value="HAD"/>
    <property type="match status" value="1"/>
</dbReference>
<dbReference type="NCBIfam" id="TIGR00338">
    <property type="entry name" value="serB"/>
    <property type="match status" value="1"/>
</dbReference>
<dbReference type="CDD" id="cd07500">
    <property type="entry name" value="HAD_PSP"/>
    <property type="match status" value="1"/>
</dbReference>
<feature type="active site" description="Nucleophile" evidence="11">
    <location>
        <position position="82"/>
    </location>
</feature>
<dbReference type="Gene3D" id="3.40.50.1000">
    <property type="entry name" value="HAD superfamily/HAD-like"/>
    <property type="match status" value="1"/>
</dbReference>
<dbReference type="OrthoDB" id="27226at2759"/>
<dbReference type="SFLD" id="SFLDF00029">
    <property type="entry name" value="phosphoserine_phosphatase"/>
    <property type="match status" value="1"/>
</dbReference>
<comment type="similarity">
    <text evidence="3">Belongs to the HAD-like hydrolase superfamily. SerB family.</text>
</comment>
<dbReference type="SFLD" id="SFLDG01136">
    <property type="entry name" value="C1.6:_Phosphoserine_Phosphatas"/>
    <property type="match status" value="1"/>
</dbReference>
<comment type="pathway">
    <text evidence="2">Amino-acid biosynthesis; L-serine biosynthesis; L-serine from 3-phospho-D-glycerate: step 3/3.</text>
</comment>
<dbReference type="VEuPathDB" id="FungiDB:SJAG_04449"/>
<evidence type="ECO:0000256" key="3">
    <source>
        <dbReference type="ARBA" id="ARBA00009184"/>
    </source>
</evidence>
<dbReference type="EMBL" id="KE651168">
    <property type="protein sequence ID" value="EEB09253.1"/>
    <property type="molecule type" value="Genomic_DNA"/>
</dbReference>
<dbReference type="UniPathway" id="UPA00135">
    <property type="reaction ID" value="UER00198"/>
</dbReference>